<comment type="caution">
    <text evidence="3">The sequence shown here is derived from an EMBL/GenBank/DDBJ whole genome shotgun (WGS) entry which is preliminary data.</text>
</comment>
<reference evidence="3" key="1">
    <citation type="submission" date="2023-03" db="EMBL/GenBank/DDBJ databases">
        <title>Massive genome expansion in bonnet fungi (Mycena s.s.) driven by repeated elements and novel gene families across ecological guilds.</title>
        <authorList>
            <consortium name="Lawrence Berkeley National Laboratory"/>
            <person name="Harder C.B."/>
            <person name="Miyauchi S."/>
            <person name="Viragh M."/>
            <person name="Kuo A."/>
            <person name="Thoen E."/>
            <person name="Andreopoulos B."/>
            <person name="Lu D."/>
            <person name="Skrede I."/>
            <person name="Drula E."/>
            <person name="Henrissat B."/>
            <person name="Morin E."/>
            <person name="Kohler A."/>
            <person name="Barry K."/>
            <person name="LaButti K."/>
            <person name="Morin E."/>
            <person name="Salamov A."/>
            <person name="Lipzen A."/>
            <person name="Mereny Z."/>
            <person name="Hegedus B."/>
            <person name="Baldrian P."/>
            <person name="Stursova M."/>
            <person name="Weitz H."/>
            <person name="Taylor A."/>
            <person name="Grigoriev I.V."/>
            <person name="Nagy L.G."/>
            <person name="Martin F."/>
            <person name="Kauserud H."/>
        </authorList>
    </citation>
    <scope>NUCLEOTIDE SEQUENCE</scope>
    <source>
        <strain evidence="3">9144</strain>
    </source>
</reference>
<feature type="non-terminal residue" evidence="3">
    <location>
        <position position="1"/>
    </location>
</feature>
<proteinExistence type="predicted"/>
<gene>
    <name evidence="3" type="ORF">GGX14DRAFT_320515</name>
    <name evidence="2" type="ORF">GGX14DRAFT_323378</name>
</gene>
<keyword evidence="4" id="KW-1185">Reference proteome</keyword>
<protein>
    <submittedName>
        <fullName evidence="3">Uncharacterized protein</fullName>
    </submittedName>
</protein>
<accession>A0AAD6V2V5</accession>
<dbReference type="EMBL" id="JARJCW010000088">
    <property type="protein sequence ID" value="KAJ7195840.1"/>
    <property type="molecule type" value="Genomic_DNA"/>
</dbReference>
<feature type="coiled-coil region" evidence="1">
    <location>
        <begin position="1"/>
        <end position="28"/>
    </location>
</feature>
<evidence type="ECO:0000313" key="4">
    <source>
        <dbReference type="Proteomes" id="UP001219525"/>
    </source>
</evidence>
<feature type="non-terminal residue" evidence="3">
    <location>
        <position position="376"/>
    </location>
</feature>
<evidence type="ECO:0000313" key="3">
    <source>
        <dbReference type="EMBL" id="KAJ7198189.1"/>
    </source>
</evidence>
<keyword evidence="1" id="KW-0175">Coiled coil</keyword>
<sequence>SQIMQEQLAEAAAEKAAAEQAEREATEQWRTNRIQESLQGLKAAGCGTVYCFFEDFFASTDRETSRQASKLMNDHGEALLDLLYAKRPDVVTKWALKTSFPVIAAEGKKLAAVLRPDRTQSFTSRLETWSLDELLAEATIAAPNLCEMLMVMGMTITGYFHFSRLSGLVTVLCMLAQSENERAVEFQEIMGTYFLACGTPRRQFDVLAHAGLTVSYSKAIEDLKGLSAEGLVRLRRMVQEKACMIVWDNLNIAFKVAEQRHDSKDTFENGTTGTLIALYGVLRGELELEILTPRTTRKLIIDFKPLDTLPSRACSGRARRARAGQGERVRWVACEANALQKKFRKEHGDIPVVKAIPLHQTEYIPTPAMKIDESSL</sequence>
<dbReference type="AlphaFoldDB" id="A0AAD6V2V5"/>
<name>A0AAD6V2V5_9AGAR</name>
<organism evidence="3 4">
    <name type="scientific">Mycena pura</name>
    <dbReference type="NCBI Taxonomy" id="153505"/>
    <lineage>
        <taxon>Eukaryota</taxon>
        <taxon>Fungi</taxon>
        <taxon>Dikarya</taxon>
        <taxon>Basidiomycota</taxon>
        <taxon>Agaricomycotina</taxon>
        <taxon>Agaricomycetes</taxon>
        <taxon>Agaricomycetidae</taxon>
        <taxon>Agaricales</taxon>
        <taxon>Marasmiineae</taxon>
        <taxon>Mycenaceae</taxon>
        <taxon>Mycena</taxon>
    </lineage>
</organism>
<evidence type="ECO:0000313" key="2">
    <source>
        <dbReference type="EMBL" id="KAJ7195840.1"/>
    </source>
</evidence>
<evidence type="ECO:0000256" key="1">
    <source>
        <dbReference type="SAM" id="Coils"/>
    </source>
</evidence>
<dbReference type="EMBL" id="JARJCW010000074">
    <property type="protein sequence ID" value="KAJ7198189.1"/>
    <property type="molecule type" value="Genomic_DNA"/>
</dbReference>
<dbReference type="Proteomes" id="UP001219525">
    <property type="component" value="Unassembled WGS sequence"/>
</dbReference>